<dbReference type="Pfam" id="PF13577">
    <property type="entry name" value="SnoaL_4"/>
    <property type="match status" value="1"/>
</dbReference>
<evidence type="ECO:0000313" key="3">
    <source>
        <dbReference type="EMBL" id="GGD29197.1"/>
    </source>
</evidence>
<keyword evidence="4" id="KW-1185">Reference proteome</keyword>
<evidence type="ECO:0000313" key="4">
    <source>
        <dbReference type="Proteomes" id="UP000633205"/>
    </source>
</evidence>
<reference evidence="3" key="1">
    <citation type="journal article" date="2014" name="Int. J. Syst. Evol. Microbiol.">
        <title>Complete genome sequence of Corynebacterium casei LMG S-19264T (=DSM 44701T), isolated from a smear-ripened cheese.</title>
        <authorList>
            <consortium name="US DOE Joint Genome Institute (JGI-PGF)"/>
            <person name="Walter F."/>
            <person name="Albersmeier A."/>
            <person name="Kalinowski J."/>
            <person name="Ruckert C."/>
        </authorList>
    </citation>
    <scope>NUCLEOTIDE SEQUENCE</scope>
    <source>
        <strain evidence="3">CGMCC 1.15152</strain>
    </source>
</reference>
<dbReference type="EMBL" id="BMHO01000001">
    <property type="protein sequence ID" value="GGD29197.1"/>
    <property type="molecule type" value="Genomic_DNA"/>
</dbReference>
<organism evidence="3 4">
    <name type="scientific">Microbacterium faecale</name>
    <dbReference type="NCBI Taxonomy" id="1804630"/>
    <lineage>
        <taxon>Bacteria</taxon>
        <taxon>Bacillati</taxon>
        <taxon>Actinomycetota</taxon>
        <taxon>Actinomycetes</taxon>
        <taxon>Micrococcales</taxon>
        <taxon>Microbacteriaceae</taxon>
        <taxon>Microbacterium</taxon>
    </lineage>
</organism>
<keyword evidence="1" id="KW-0175">Coiled coil</keyword>
<gene>
    <name evidence="3" type="ORF">GCM10010915_06670</name>
</gene>
<dbReference type="Proteomes" id="UP000633205">
    <property type="component" value="Unassembled WGS sequence"/>
</dbReference>
<dbReference type="AlphaFoldDB" id="A0A916Y348"/>
<dbReference type="InterPro" id="IPR037401">
    <property type="entry name" value="SnoaL-like"/>
</dbReference>
<name>A0A916Y348_9MICO</name>
<evidence type="ECO:0000256" key="1">
    <source>
        <dbReference type="SAM" id="Coils"/>
    </source>
</evidence>
<reference evidence="3" key="2">
    <citation type="submission" date="2020-09" db="EMBL/GenBank/DDBJ databases">
        <authorList>
            <person name="Sun Q."/>
            <person name="Zhou Y."/>
        </authorList>
    </citation>
    <scope>NUCLEOTIDE SEQUENCE</scope>
    <source>
        <strain evidence="3">CGMCC 1.15152</strain>
    </source>
</reference>
<evidence type="ECO:0000259" key="2">
    <source>
        <dbReference type="Pfam" id="PF13577"/>
    </source>
</evidence>
<dbReference type="RefSeq" id="WP_188710885.1">
    <property type="nucleotide sequence ID" value="NZ_BMHO01000001.1"/>
</dbReference>
<protein>
    <recommendedName>
        <fullName evidence="2">SnoaL-like domain-containing protein</fullName>
    </recommendedName>
</protein>
<feature type="domain" description="SnoaL-like" evidence="2">
    <location>
        <begin position="21"/>
        <end position="148"/>
    </location>
</feature>
<dbReference type="SUPFAM" id="SSF54427">
    <property type="entry name" value="NTF2-like"/>
    <property type="match status" value="1"/>
</dbReference>
<dbReference type="Gene3D" id="3.10.450.50">
    <property type="match status" value="1"/>
</dbReference>
<comment type="caution">
    <text evidence="3">The sequence shown here is derived from an EMBL/GenBank/DDBJ whole genome shotgun (WGS) entry which is preliminary data.</text>
</comment>
<accession>A0A916Y348</accession>
<dbReference type="InterPro" id="IPR032710">
    <property type="entry name" value="NTF2-like_dom_sf"/>
</dbReference>
<proteinExistence type="predicted"/>
<feature type="coiled-coil region" evidence="1">
    <location>
        <begin position="4"/>
        <end position="31"/>
    </location>
</feature>
<sequence length="183" mass="20699">MSVVDELLERVTRLEQQVHDLAAAKEIQELQQRYLRALSDRNWDGVAEAYAEDAICDIRQHGPHRGRDAIAAMIGDELAPVVKSKDGYVLSSPTITVDGDTAYGEFIWHRFICEFRTSFGLMRVWGPWSEGLYKVHYRRIDGEWKISNLWTRVIRPDHDDDVAVMPEGAVIGGGFADPGAESR</sequence>